<dbReference type="Proteomes" id="UP000536711">
    <property type="component" value="Unassembled WGS sequence"/>
</dbReference>
<protein>
    <submittedName>
        <fullName evidence="4">C6 zink-finger PRO1A</fullName>
    </submittedName>
</protein>
<accession>A0A8H4JV76</accession>
<dbReference type="GO" id="GO:0005634">
    <property type="term" value="C:nucleus"/>
    <property type="evidence" value="ECO:0007669"/>
    <property type="project" value="UniProtKB-SubCell"/>
</dbReference>
<organism evidence="4 5">
    <name type="scientific">Fusarium acutatum</name>
    <dbReference type="NCBI Taxonomy" id="78861"/>
    <lineage>
        <taxon>Eukaryota</taxon>
        <taxon>Fungi</taxon>
        <taxon>Dikarya</taxon>
        <taxon>Ascomycota</taxon>
        <taxon>Pezizomycotina</taxon>
        <taxon>Sordariomycetes</taxon>
        <taxon>Hypocreomycetidae</taxon>
        <taxon>Hypocreales</taxon>
        <taxon>Nectriaceae</taxon>
        <taxon>Fusarium</taxon>
        <taxon>Fusarium fujikuroi species complex</taxon>
    </lineage>
</organism>
<evidence type="ECO:0000256" key="2">
    <source>
        <dbReference type="ARBA" id="ARBA00023242"/>
    </source>
</evidence>
<dbReference type="PANTHER" id="PTHR37534">
    <property type="entry name" value="TRANSCRIPTIONAL ACTIVATOR PROTEIN UGA3"/>
    <property type="match status" value="1"/>
</dbReference>
<feature type="coiled-coil region" evidence="3">
    <location>
        <begin position="202"/>
        <end position="229"/>
    </location>
</feature>
<dbReference type="GO" id="GO:0003700">
    <property type="term" value="F:DNA-binding transcription factor activity"/>
    <property type="evidence" value="ECO:0007669"/>
    <property type="project" value="TreeGrafter"/>
</dbReference>
<gene>
    <name evidence="4" type="ORF">FACUT_4012</name>
</gene>
<comment type="caution">
    <text evidence="4">The sequence shown here is derived from an EMBL/GenBank/DDBJ whole genome shotgun (WGS) entry which is preliminary data.</text>
</comment>
<dbReference type="AlphaFoldDB" id="A0A8H4JV76"/>
<reference evidence="4 5" key="1">
    <citation type="submission" date="2020-01" db="EMBL/GenBank/DDBJ databases">
        <title>Identification and distribution of gene clusters putatively required for synthesis of sphingolipid metabolism inhibitors in phylogenetically diverse species of the filamentous fungus Fusarium.</title>
        <authorList>
            <person name="Kim H.-S."/>
            <person name="Busman M."/>
            <person name="Brown D.W."/>
            <person name="Divon H."/>
            <person name="Uhlig S."/>
            <person name="Proctor R.H."/>
        </authorList>
    </citation>
    <scope>NUCLEOTIDE SEQUENCE [LARGE SCALE GENOMIC DNA]</scope>
    <source>
        <strain evidence="4 5">NRRL 13308</strain>
    </source>
</reference>
<keyword evidence="3" id="KW-0175">Coiled coil</keyword>
<keyword evidence="2" id="KW-0539">Nucleus</keyword>
<dbReference type="EMBL" id="JAADJF010000088">
    <property type="protein sequence ID" value="KAF4439642.1"/>
    <property type="molecule type" value="Genomic_DNA"/>
</dbReference>
<evidence type="ECO:0000313" key="5">
    <source>
        <dbReference type="Proteomes" id="UP000536711"/>
    </source>
</evidence>
<comment type="subcellular location">
    <subcellularLocation>
        <location evidence="1">Nucleus</location>
    </subcellularLocation>
</comment>
<dbReference type="Pfam" id="PF11951">
    <property type="entry name" value="Fungal_trans_2"/>
    <property type="match status" value="1"/>
</dbReference>
<dbReference type="PANTHER" id="PTHR37534:SF26">
    <property type="entry name" value="TRANSCRIPTION FACTOR, PUTATIVE-RELATED"/>
    <property type="match status" value="1"/>
</dbReference>
<dbReference type="GO" id="GO:0045944">
    <property type="term" value="P:positive regulation of transcription by RNA polymerase II"/>
    <property type="evidence" value="ECO:0007669"/>
    <property type="project" value="TreeGrafter"/>
</dbReference>
<dbReference type="OrthoDB" id="5213892at2759"/>
<evidence type="ECO:0000256" key="3">
    <source>
        <dbReference type="SAM" id="Coils"/>
    </source>
</evidence>
<sequence length="390" mass="43384">MGLAALHQRSLLGEKDDHHLELEFHTKAVRQLQDFVSSIDINELRPENETLVEIITCGIALISFEVCMAMGHFIDLKAIGTITERQQVLRGSAKNWQPHLTAMSSIAAMMHNQPTLPQSVDQLPTPLFEGKATAAMAFHLPVLLWMDLLACVATREGPKLPYDEWLGPNCTFQLAHIMGCHNSVMKSIGDLAVLSQWKSEILERASLDLEALQRKRQWIEDELESVMDTTPMASMESQGLSSKILQSQASSHKKSEQRPDQDCVTRIFAAAALAQLAALTAEVITEISLTTVRRSVSRVILEIKMAPQMVSPRQLSWPICVAGCLADRDQQPFFEALLRSVLSEGTGMIGNCGTVRDILRACWRNKADQPDQPWDCSNTMKQLGIYALLI</sequence>
<keyword evidence="5" id="KW-1185">Reference proteome</keyword>
<name>A0A8H4JV76_9HYPO</name>
<dbReference type="GO" id="GO:0000976">
    <property type="term" value="F:transcription cis-regulatory region binding"/>
    <property type="evidence" value="ECO:0007669"/>
    <property type="project" value="TreeGrafter"/>
</dbReference>
<dbReference type="InterPro" id="IPR021858">
    <property type="entry name" value="Fun_TF"/>
</dbReference>
<evidence type="ECO:0000313" key="4">
    <source>
        <dbReference type="EMBL" id="KAF4439642.1"/>
    </source>
</evidence>
<proteinExistence type="predicted"/>
<evidence type="ECO:0000256" key="1">
    <source>
        <dbReference type="ARBA" id="ARBA00004123"/>
    </source>
</evidence>